<evidence type="ECO:0008006" key="3">
    <source>
        <dbReference type="Google" id="ProtNLM"/>
    </source>
</evidence>
<reference evidence="1" key="1">
    <citation type="submission" date="2020-05" db="UniProtKB">
        <authorList>
            <consortium name="EnsemblMetazoa"/>
        </authorList>
    </citation>
    <scope>IDENTIFICATION</scope>
    <source>
        <strain evidence="1">BB02</strain>
    </source>
</reference>
<evidence type="ECO:0000313" key="2">
    <source>
        <dbReference type="Proteomes" id="UP000076420"/>
    </source>
</evidence>
<sequence>MGRFKWYFCTRHRRRAGPWTRSRLLRFVQRPFNLDSIVCISIIWTIMLPATTGISVLPEFLESYTNVPMEPVFVNTNSNITVREGGRALLPCSIQHLGTKKVGTFLFYMQHLTTKKVGTFLFYMQHLTTKKVGTFLFYMQHLTTKKVGTFLFYMQHLTTKK</sequence>
<gene>
    <name evidence="1" type="primary">106073513</name>
</gene>
<name>A0A2C9M4Q3_BIOGL</name>
<dbReference type="VEuPathDB" id="VectorBase:BGLB038493"/>
<proteinExistence type="predicted"/>
<organism evidence="1 2">
    <name type="scientific">Biomphalaria glabrata</name>
    <name type="common">Bloodfluke planorb</name>
    <name type="synonym">Freshwater snail</name>
    <dbReference type="NCBI Taxonomy" id="6526"/>
    <lineage>
        <taxon>Eukaryota</taxon>
        <taxon>Metazoa</taxon>
        <taxon>Spiralia</taxon>
        <taxon>Lophotrochozoa</taxon>
        <taxon>Mollusca</taxon>
        <taxon>Gastropoda</taxon>
        <taxon>Heterobranchia</taxon>
        <taxon>Euthyneura</taxon>
        <taxon>Panpulmonata</taxon>
        <taxon>Hygrophila</taxon>
        <taxon>Lymnaeoidea</taxon>
        <taxon>Planorbidae</taxon>
        <taxon>Biomphalaria</taxon>
    </lineage>
</organism>
<dbReference type="VEuPathDB" id="VectorBase:BGLAX_041334"/>
<evidence type="ECO:0000313" key="1">
    <source>
        <dbReference type="EnsemblMetazoa" id="BGLB038493-PA"/>
    </source>
</evidence>
<accession>A0A2C9M4Q3</accession>
<dbReference type="Proteomes" id="UP000076420">
    <property type="component" value="Unassembled WGS sequence"/>
</dbReference>
<dbReference type="KEGG" id="bgt:106073513"/>
<protein>
    <recommendedName>
        <fullName evidence="3">Immunoglobulin domain-containing protein</fullName>
    </recommendedName>
</protein>
<dbReference type="EnsemblMetazoa" id="BGLB038493-RA">
    <property type="protein sequence ID" value="BGLB038493-PA"/>
    <property type="gene ID" value="BGLB038493"/>
</dbReference>
<dbReference type="AlphaFoldDB" id="A0A2C9M4Q3"/>